<evidence type="ECO:0000256" key="5">
    <source>
        <dbReference type="ARBA" id="ARBA00020839"/>
    </source>
</evidence>
<dbReference type="GO" id="GO:0009617">
    <property type="term" value="P:response to bacterium"/>
    <property type="evidence" value="ECO:0007669"/>
    <property type="project" value="Ensembl"/>
</dbReference>
<protein>
    <recommendedName>
        <fullName evidence="5">Colipase</fullName>
    </recommendedName>
</protein>
<keyword evidence="8" id="KW-0222">Digestion</keyword>
<reference evidence="15" key="1">
    <citation type="submission" date="2025-08" db="UniProtKB">
        <authorList>
            <consortium name="Ensembl"/>
        </authorList>
    </citation>
    <scope>IDENTIFICATION</scope>
</reference>
<dbReference type="CDD" id="cd23011">
    <property type="entry name" value="CLPS"/>
    <property type="match status" value="1"/>
</dbReference>
<dbReference type="OrthoDB" id="9826993at2759"/>
<evidence type="ECO:0000256" key="8">
    <source>
        <dbReference type="ARBA" id="ARBA00022757"/>
    </source>
</evidence>
<comment type="function">
    <text evidence="1">Enterostatin has a biological activity as a satiety signal.</text>
</comment>
<evidence type="ECO:0000256" key="4">
    <source>
        <dbReference type="ARBA" id="ARBA00011263"/>
    </source>
</evidence>
<dbReference type="SMART" id="SM00023">
    <property type="entry name" value="COLIPASE"/>
    <property type="match status" value="1"/>
</dbReference>
<evidence type="ECO:0000256" key="9">
    <source>
        <dbReference type="ARBA" id="ARBA00022963"/>
    </source>
</evidence>
<evidence type="ECO:0000256" key="1">
    <source>
        <dbReference type="ARBA" id="ARBA00002722"/>
    </source>
</evidence>
<dbReference type="Pfam" id="PF01114">
    <property type="entry name" value="Colipase"/>
    <property type="match status" value="1"/>
</dbReference>
<dbReference type="InterPro" id="IPR001981">
    <property type="entry name" value="Colipase"/>
</dbReference>
<keyword evidence="7 12" id="KW-0732">Signal</keyword>
<keyword evidence="16" id="KW-1185">Reference proteome</keyword>
<dbReference type="PANTHER" id="PTHR10041:SF8">
    <property type="entry name" value="COLIPASE"/>
    <property type="match status" value="1"/>
</dbReference>
<dbReference type="InterPro" id="IPR017914">
    <property type="entry name" value="Colipase_C"/>
</dbReference>
<evidence type="ECO:0000313" key="15">
    <source>
        <dbReference type="Ensembl" id="ENSMMMP00000027915.1"/>
    </source>
</evidence>
<dbReference type="GO" id="GO:0016042">
    <property type="term" value="P:lipid catabolic process"/>
    <property type="evidence" value="ECO:0007669"/>
    <property type="project" value="UniProtKB-KW"/>
</dbReference>
<dbReference type="InterPro" id="IPR017915">
    <property type="entry name" value="Colipase_CS"/>
</dbReference>
<evidence type="ECO:0000259" key="14">
    <source>
        <dbReference type="Pfam" id="PF02740"/>
    </source>
</evidence>
<evidence type="ECO:0000256" key="12">
    <source>
        <dbReference type="SAM" id="SignalP"/>
    </source>
</evidence>
<keyword evidence="6" id="KW-0964">Secreted</keyword>
<evidence type="ECO:0000256" key="7">
    <source>
        <dbReference type="ARBA" id="ARBA00022729"/>
    </source>
</evidence>
<dbReference type="GO" id="GO:0032094">
    <property type="term" value="P:response to food"/>
    <property type="evidence" value="ECO:0007669"/>
    <property type="project" value="TreeGrafter"/>
</dbReference>
<organism evidence="15 16">
    <name type="scientific">Marmota marmota marmota</name>
    <name type="common">Alpine marmot</name>
    <dbReference type="NCBI Taxonomy" id="9994"/>
    <lineage>
        <taxon>Eukaryota</taxon>
        <taxon>Metazoa</taxon>
        <taxon>Chordata</taxon>
        <taxon>Craniata</taxon>
        <taxon>Vertebrata</taxon>
        <taxon>Euteleostomi</taxon>
        <taxon>Mammalia</taxon>
        <taxon>Eutheria</taxon>
        <taxon>Euarchontoglires</taxon>
        <taxon>Glires</taxon>
        <taxon>Rodentia</taxon>
        <taxon>Sciuromorpha</taxon>
        <taxon>Sciuridae</taxon>
        <taxon>Xerinae</taxon>
        <taxon>Marmotini</taxon>
        <taxon>Marmota</taxon>
    </lineage>
</organism>
<evidence type="ECO:0000259" key="13">
    <source>
        <dbReference type="Pfam" id="PF01114"/>
    </source>
</evidence>
<feature type="chain" id="PRO_5044151988" description="Colipase" evidence="12">
    <location>
        <begin position="17"/>
        <end position="111"/>
    </location>
</feature>
<dbReference type="GeneTree" id="ENSGT00390000012644"/>
<comment type="subunit">
    <text evidence="4">Forms a 1:1 stoichiometric complex with pancreatic lipase.</text>
</comment>
<dbReference type="GO" id="GO:0035473">
    <property type="term" value="F:lipase binding"/>
    <property type="evidence" value="ECO:0007669"/>
    <property type="project" value="InterPro"/>
</dbReference>
<dbReference type="GO" id="GO:0007586">
    <property type="term" value="P:digestion"/>
    <property type="evidence" value="ECO:0007669"/>
    <property type="project" value="UniProtKB-KW"/>
</dbReference>
<dbReference type="CTD" id="1208"/>
<name>A0A8C6EZM4_MARMA</name>
<dbReference type="Gene3D" id="2.10.80.10">
    <property type="entry name" value="Lipase, subunit A"/>
    <property type="match status" value="1"/>
</dbReference>
<dbReference type="KEGG" id="mmma:107144067"/>
<evidence type="ECO:0000256" key="11">
    <source>
        <dbReference type="ARBA" id="ARBA00023157"/>
    </source>
</evidence>
<dbReference type="FunFam" id="2.10.80.10:FF:000005">
    <property type="entry name" value="Colipase"/>
    <property type="match status" value="1"/>
</dbReference>
<dbReference type="InterPro" id="IPR047576">
    <property type="entry name" value="CLPS_chr"/>
</dbReference>
<dbReference type="SUPFAM" id="SSF57190">
    <property type="entry name" value="Colipase-like"/>
    <property type="match status" value="2"/>
</dbReference>
<dbReference type="AlphaFoldDB" id="A0A8C6EZM4"/>
<sequence length="111" mass="11998">MKVLVLLLVTLAVAYAAPDPRGILINLEDGEICMNSAQCKSSCCQHFSPLGVARCTHMASENSECSPKTVYGIYYKCPCERGLTCESDRTIIGAITNTNYGICLDAGRSKE</sequence>
<dbReference type="PROSITE" id="PS51342">
    <property type="entry name" value="COLIPASE_2"/>
    <property type="match status" value="1"/>
</dbReference>
<comment type="function">
    <text evidence="2">Colipase is a cofactor of pancreatic lipase. It allows the lipase to anchor itself to the lipid-water interface. Without colipase the enzyme is washed off by bile salts, which have an inhibitory effect on the lipase.</text>
</comment>
<evidence type="ECO:0000256" key="3">
    <source>
        <dbReference type="ARBA" id="ARBA00004613"/>
    </source>
</evidence>
<feature type="domain" description="Colipase C-terminal" evidence="14">
    <location>
        <begin position="62"/>
        <end position="105"/>
    </location>
</feature>
<evidence type="ECO:0000313" key="16">
    <source>
        <dbReference type="Proteomes" id="UP000694407"/>
    </source>
</evidence>
<feature type="domain" description="Colipase N-terminal" evidence="13">
    <location>
        <begin position="20"/>
        <end position="59"/>
    </location>
</feature>
<dbReference type="GO" id="GO:0005576">
    <property type="term" value="C:extracellular region"/>
    <property type="evidence" value="ECO:0007669"/>
    <property type="project" value="UniProtKB-SubCell"/>
</dbReference>
<dbReference type="GeneID" id="107144067"/>
<keyword evidence="10" id="KW-0443">Lipid metabolism</keyword>
<evidence type="ECO:0000256" key="6">
    <source>
        <dbReference type="ARBA" id="ARBA00022525"/>
    </source>
</evidence>
<dbReference type="PRINTS" id="PR00128">
    <property type="entry name" value="COLIPASE"/>
</dbReference>
<proteinExistence type="predicted"/>
<keyword evidence="9" id="KW-0442">Lipid degradation</keyword>
<feature type="signal peptide" evidence="12">
    <location>
        <begin position="1"/>
        <end position="16"/>
    </location>
</feature>
<dbReference type="GO" id="GO:0001523">
    <property type="term" value="P:retinoid metabolic process"/>
    <property type="evidence" value="ECO:0007669"/>
    <property type="project" value="Ensembl"/>
</dbReference>
<reference evidence="15" key="2">
    <citation type="submission" date="2025-09" db="UniProtKB">
        <authorList>
            <consortium name="Ensembl"/>
        </authorList>
    </citation>
    <scope>IDENTIFICATION</scope>
</reference>
<gene>
    <name evidence="15" type="primary">CLPS</name>
</gene>
<evidence type="ECO:0000256" key="2">
    <source>
        <dbReference type="ARBA" id="ARBA00003508"/>
    </source>
</evidence>
<dbReference type="InterPro" id="IPR017913">
    <property type="entry name" value="Colipase_N"/>
</dbReference>
<dbReference type="GO" id="GO:0008047">
    <property type="term" value="F:enzyme activator activity"/>
    <property type="evidence" value="ECO:0007669"/>
    <property type="project" value="Ensembl"/>
</dbReference>
<evidence type="ECO:0000256" key="10">
    <source>
        <dbReference type="ARBA" id="ARBA00023098"/>
    </source>
</evidence>
<dbReference type="Ensembl" id="ENSMMMT00000031567.1">
    <property type="protein sequence ID" value="ENSMMMP00000027915.1"/>
    <property type="gene ID" value="ENSMMMG00000024341.1"/>
</dbReference>
<comment type="subcellular location">
    <subcellularLocation>
        <location evidence="3">Secreted</location>
    </subcellularLocation>
</comment>
<dbReference type="PANTHER" id="PTHR10041">
    <property type="entry name" value="COLIPASE"/>
    <property type="match status" value="1"/>
</dbReference>
<dbReference type="RefSeq" id="XP_015343413.1">
    <property type="nucleotide sequence ID" value="XM_015487927.2"/>
</dbReference>
<dbReference type="Pfam" id="PF02740">
    <property type="entry name" value="Colipase_C"/>
    <property type="match status" value="1"/>
</dbReference>
<dbReference type="Proteomes" id="UP000694407">
    <property type="component" value="Unplaced"/>
</dbReference>
<keyword evidence="11" id="KW-1015">Disulfide bond</keyword>
<accession>A0A8C6EZM4</accession>
<dbReference type="PROSITE" id="PS00121">
    <property type="entry name" value="COLIPASE_1"/>
    <property type="match status" value="1"/>
</dbReference>